<evidence type="ECO:0000313" key="3">
    <source>
        <dbReference type="Proteomes" id="UP001595833"/>
    </source>
</evidence>
<sequence>MPGRIVTSYSYQGGTGRSMSLANTAWVPAANGLRVLVVDWDLEAPGLHRWFHPFLPDPALGSSVGLIDLIWEFASAAVDPAATRTVPTTSEAETRELLSRFHRAARDEPGGQASGTVVLLHPAEGARAARVPHGPPRYSAYSVLVLRLTRYGMRMVRAGLDLVSGEVTTEQRGYFRYDSLVSVTSSAQVDARGNPVRTPHLGLVDGESFDVVVAGVAGARPDEDPERLLALALEVSGATTALPVLERAVADGRLGAPPRIGQESRSTGPDPRLA</sequence>
<evidence type="ECO:0000256" key="1">
    <source>
        <dbReference type="SAM" id="MobiDB-lite"/>
    </source>
</evidence>
<dbReference type="SUPFAM" id="SSF52540">
    <property type="entry name" value="P-loop containing nucleoside triphosphate hydrolases"/>
    <property type="match status" value="1"/>
</dbReference>
<evidence type="ECO:0000313" key="2">
    <source>
        <dbReference type="EMBL" id="MFC5056086.1"/>
    </source>
</evidence>
<feature type="region of interest" description="Disordered" evidence="1">
    <location>
        <begin position="253"/>
        <end position="274"/>
    </location>
</feature>
<dbReference type="RefSeq" id="WP_344039615.1">
    <property type="nucleotide sequence ID" value="NZ_BAAAKE010000017.1"/>
</dbReference>
<gene>
    <name evidence="2" type="ORF">ACFPFM_20300</name>
</gene>
<organism evidence="2 3">
    <name type="scientific">Saccharothrix xinjiangensis</name>
    <dbReference type="NCBI Taxonomy" id="204798"/>
    <lineage>
        <taxon>Bacteria</taxon>
        <taxon>Bacillati</taxon>
        <taxon>Actinomycetota</taxon>
        <taxon>Actinomycetes</taxon>
        <taxon>Pseudonocardiales</taxon>
        <taxon>Pseudonocardiaceae</taxon>
        <taxon>Saccharothrix</taxon>
    </lineage>
</organism>
<protein>
    <submittedName>
        <fullName evidence="2">Uncharacterized protein</fullName>
    </submittedName>
</protein>
<proteinExistence type="predicted"/>
<accession>A0ABV9Y0L3</accession>
<comment type="caution">
    <text evidence="2">The sequence shown here is derived from an EMBL/GenBank/DDBJ whole genome shotgun (WGS) entry which is preliminary data.</text>
</comment>
<dbReference type="InterPro" id="IPR027417">
    <property type="entry name" value="P-loop_NTPase"/>
</dbReference>
<dbReference type="EMBL" id="JBHSJB010000018">
    <property type="protein sequence ID" value="MFC5056086.1"/>
    <property type="molecule type" value="Genomic_DNA"/>
</dbReference>
<dbReference type="Proteomes" id="UP001595833">
    <property type="component" value="Unassembled WGS sequence"/>
</dbReference>
<keyword evidence="3" id="KW-1185">Reference proteome</keyword>
<reference evidence="3" key="1">
    <citation type="journal article" date="2019" name="Int. J. Syst. Evol. Microbiol.">
        <title>The Global Catalogue of Microorganisms (GCM) 10K type strain sequencing project: providing services to taxonomists for standard genome sequencing and annotation.</title>
        <authorList>
            <consortium name="The Broad Institute Genomics Platform"/>
            <consortium name="The Broad Institute Genome Sequencing Center for Infectious Disease"/>
            <person name="Wu L."/>
            <person name="Ma J."/>
        </authorList>
    </citation>
    <scope>NUCLEOTIDE SEQUENCE [LARGE SCALE GENOMIC DNA]</scope>
    <source>
        <strain evidence="3">KCTC 12848</strain>
    </source>
</reference>
<dbReference type="Gene3D" id="3.40.50.300">
    <property type="entry name" value="P-loop containing nucleotide triphosphate hydrolases"/>
    <property type="match status" value="1"/>
</dbReference>
<name>A0ABV9Y0L3_9PSEU</name>